<dbReference type="Proteomes" id="UP001631969">
    <property type="component" value="Unassembled WGS sequence"/>
</dbReference>
<organism evidence="1 2">
    <name type="scientific">Paenibacillus mesotrionivorans</name>
    <dbReference type="NCBI Taxonomy" id="3160968"/>
    <lineage>
        <taxon>Bacteria</taxon>
        <taxon>Bacillati</taxon>
        <taxon>Bacillota</taxon>
        <taxon>Bacilli</taxon>
        <taxon>Bacillales</taxon>
        <taxon>Paenibacillaceae</taxon>
        <taxon>Paenibacillus</taxon>
    </lineage>
</organism>
<comment type="caution">
    <text evidence="1">The sequence shown here is derived from an EMBL/GenBank/DDBJ whole genome shotgun (WGS) entry which is preliminary data.</text>
</comment>
<dbReference type="EC" id="1.-.-.-" evidence="1"/>
<reference evidence="1" key="1">
    <citation type="submission" date="2024-12" db="EMBL/GenBank/DDBJ databases">
        <authorList>
            <person name="Wu N."/>
        </authorList>
    </citation>
    <scope>NUCLEOTIDE SEQUENCE</scope>
    <source>
        <strain evidence="1">P15</strain>
    </source>
</reference>
<accession>A0ACC7NSZ9</accession>
<keyword evidence="1" id="KW-0560">Oxidoreductase</keyword>
<protein>
    <submittedName>
        <fullName evidence="1">FAD-dependent oxidoreductase</fullName>
        <ecNumber evidence="1">1.-.-.-</ecNumber>
    </submittedName>
</protein>
<dbReference type="EMBL" id="JBJURJ010000002">
    <property type="protein sequence ID" value="MFM9327457.1"/>
    <property type="molecule type" value="Genomic_DNA"/>
</dbReference>
<proteinExistence type="predicted"/>
<evidence type="ECO:0000313" key="1">
    <source>
        <dbReference type="EMBL" id="MFM9327457.1"/>
    </source>
</evidence>
<sequence length="653" mass="71819">MSANCEIFVYGATPGGIGAAIAAARRGRRVVLAEPTGHIGGLMTSGLGRTDIDWPEASGAIYREFLHKVLTHYTDRYGAGSRQVEECRGGMFFEPSVASQLFAEMLEAEKPNLTVITRCLLKRAVTEHGRLVAVEAPAADGGVTRWQADAFIDATYEGDLAAAAGVPYLTGRESRDDWNEEYAGVLYMNFDPTKKVLPGSTGEGDHRIQAYNYRLCLTDVPENRVTCYKPEVYQREDYTSLIGDVEAGRVKSIRDVLNILPVPNGKTDANNHHYCMCSSDLPEENQEYLEGDEFVRQRIRTRQRHYLEGLLWFLQNDESLPAAFRQDALRFGYAADEFADNGHFPPQLYVREGRRICGEYMFTENDARLAPGLDRTPIHADSVVVGSYAIDSHATRKREPEGEHVALEGFLGLGWITEIYQVPYGVMVPQKVDGLLVPVAVSATHMGLGTIRMEPCWMQLGFAAGVAADMSLALNIPERRMPIDLLQDRLLEEGQMITYFRDAAPLTEEGTALQYWGAKGVFGGYEARPDQPASMAFASRLLALARLLPGGRSLPALPASASILPAGVDMGPRLPKDEPSPAAYWQAHPMLTRPMLERWVETLNRRLSAGVSLSGDAGLKSGFSGGAGDSSGSIIRVGELCRIVYQFLKNNRS</sequence>
<evidence type="ECO:0000313" key="2">
    <source>
        <dbReference type="Proteomes" id="UP001631969"/>
    </source>
</evidence>
<name>A0ACC7NSZ9_9BACL</name>
<gene>
    <name evidence="1" type="ORF">ACI1P1_03995</name>
</gene>
<keyword evidence="2" id="KW-1185">Reference proteome</keyword>